<dbReference type="Pfam" id="PF13407">
    <property type="entry name" value="Peripla_BP_4"/>
    <property type="match status" value="1"/>
</dbReference>
<evidence type="ECO:0000256" key="4">
    <source>
        <dbReference type="SAM" id="SignalP"/>
    </source>
</evidence>
<dbReference type="InterPro" id="IPR025997">
    <property type="entry name" value="SBP_2_dom"/>
</dbReference>
<evidence type="ECO:0000256" key="2">
    <source>
        <dbReference type="ARBA" id="ARBA00007639"/>
    </source>
</evidence>
<dbReference type="InterPro" id="IPR028082">
    <property type="entry name" value="Peripla_BP_I"/>
</dbReference>
<dbReference type="PROSITE" id="PS51257">
    <property type="entry name" value="PROKAR_LIPOPROTEIN"/>
    <property type="match status" value="1"/>
</dbReference>
<dbReference type="RefSeq" id="WP_345198822.1">
    <property type="nucleotide sequence ID" value="NZ_BAABFL010000473.1"/>
</dbReference>
<feature type="signal peptide" evidence="4">
    <location>
        <begin position="1"/>
        <end position="20"/>
    </location>
</feature>
<dbReference type="CDD" id="cd06323">
    <property type="entry name" value="PBP1_ribose_binding"/>
    <property type="match status" value="1"/>
</dbReference>
<evidence type="ECO:0000313" key="6">
    <source>
        <dbReference type="EMBL" id="GAA4652290.1"/>
    </source>
</evidence>
<comment type="subcellular location">
    <subcellularLocation>
        <location evidence="1">Cell envelope</location>
    </subcellularLocation>
</comment>
<dbReference type="SUPFAM" id="SSF53822">
    <property type="entry name" value="Periplasmic binding protein-like I"/>
    <property type="match status" value="1"/>
</dbReference>
<accession>A0ABP8V8G4</accession>
<dbReference type="NCBIfam" id="NF007936">
    <property type="entry name" value="PRK10653.1"/>
    <property type="match status" value="1"/>
</dbReference>
<evidence type="ECO:0000259" key="5">
    <source>
        <dbReference type="Pfam" id="PF13407"/>
    </source>
</evidence>
<sequence>MKKLLSVVLASLFILAGCNQQDSDKNASAESADQPKTLALVVSTLNNPFFVTLKEGAEKKAQELGYQLLVLDSQNDSSREMTNVEDLLVKNVDLVLLNPVDSDAATSAVRLANNRNVPVITLDRGATGGKVASHVASDNTAGGEMAGRYIVEKIGSNGKVIQLEGIPGTSAARERGQGFMQSLGGTSVEVVASQPADFDRTKGLNVAENLLEANPDVKAIFAQNDEMALGALRAVEAQQMDVMVVGFDGTEDGVRAVASGEMAATVAQQADMIGEVAVATADKVLHGKNVNAYTPVELQLIAN</sequence>
<dbReference type="EMBL" id="BAABFL010000473">
    <property type="protein sequence ID" value="GAA4652290.1"/>
    <property type="molecule type" value="Genomic_DNA"/>
</dbReference>
<dbReference type="Gene3D" id="3.40.50.2300">
    <property type="match status" value="2"/>
</dbReference>
<proteinExistence type="inferred from homology"/>
<feature type="domain" description="Periplasmic binding protein" evidence="5">
    <location>
        <begin position="39"/>
        <end position="288"/>
    </location>
</feature>
<dbReference type="Proteomes" id="UP001500604">
    <property type="component" value="Unassembled WGS sequence"/>
</dbReference>
<organism evidence="6 7">
    <name type="scientific">Kistimonas scapharcae</name>
    <dbReference type="NCBI Taxonomy" id="1036133"/>
    <lineage>
        <taxon>Bacteria</taxon>
        <taxon>Pseudomonadati</taxon>
        <taxon>Pseudomonadota</taxon>
        <taxon>Gammaproteobacteria</taxon>
        <taxon>Oceanospirillales</taxon>
        <taxon>Endozoicomonadaceae</taxon>
        <taxon>Kistimonas</taxon>
    </lineage>
</organism>
<comment type="caution">
    <text evidence="6">The sequence shown here is derived from an EMBL/GenBank/DDBJ whole genome shotgun (WGS) entry which is preliminary data.</text>
</comment>
<keyword evidence="7" id="KW-1185">Reference proteome</keyword>
<dbReference type="PANTHER" id="PTHR46847">
    <property type="entry name" value="D-ALLOSE-BINDING PERIPLASMIC PROTEIN-RELATED"/>
    <property type="match status" value="1"/>
</dbReference>
<feature type="chain" id="PRO_5047516642" evidence="4">
    <location>
        <begin position="21"/>
        <end position="303"/>
    </location>
</feature>
<comment type="similarity">
    <text evidence="2">Belongs to the bacterial solute-binding protein 2 family.</text>
</comment>
<evidence type="ECO:0000313" key="7">
    <source>
        <dbReference type="Proteomes" id="UP001500604"/>
    </source>
</evidence>
<name>A0ABP8V8G4_9GAMM</name>
<reference evidence="7" key="1">
    <citation type="journal article" date="2019" name="Int. J. Syst. Evol. Microbiol.">
        <title>The Global Catalogue of Microorganisms (GCM) 10K type strain sequencing project: providing services to taxonomists for standard genome sequencing and annotation.</title>
        <authorList>
            <consortium name="The Broad Institute Genomics Platform"/>
            <consortium name="The Broad Institute Genome Sequencing Center for Infectious Disease"/>
            <person name="Wu L."/>
            <person name="Ma J."/>
        </authorList>
    </citation>
    <scope>NUCLEOTIDE SEQUENCE [LARGE SCALE GENOMIC DNA]</scope>
    <source>
        <strain evidence="7">JCM 17805</strain>
    </source>
</reference>
<dbReference type="PANTHER" id="PTHR46847:SF1">
    <property type="entry name" value="D-ALLOSE-BINDING PERIPLASMIC PROTEIN-RELATED"/>
    <property type="match status" value="1"/>
</dbReference>
<protein>
    <submittedName>
        <fullName evidence="6">Ribose ABC transporter substrate-binding protein RbsB</fullName>
    </submittedName>
</protein>
<keyword evidence="3 4" id="KW-0732">Signal</keyword>
<evidence type="ECO:0000256" key="3">
    <source>
        <dbReference type="ARBA" id="ARBA00022729"/>
    </source>
</evidence>
<gene>
    <name evidence="6" type="primary">rbsB</name>
    <name evidence="6" type="ORF">GCM10023116_45740</name>
</gene>
<evidence type="ECO:0000256" key="1">
    <source>
        <dbReference type="ARBA" id="ARBA00004196"/>
    </source>
</evidence>